<evidence type="ECO:0000256" key="1">
    <source>
        <dbReference type="ARBA" id="ARBA00001231"/>
    </source>
</evidence>
<dbReference type="InterPro" id="IPR017853">
    <property type="entry name" value="GH"/>
</dbReference>
<dbReference type="Pfam" id="PF02838">
    <property type="entry name" value="Glyco_hydro_20b"/>
    <property type="match status" value="1"/>
</dbReference>
<evidence type="ECO:0000256" key="6">
    <source>
        <dbReference type="PIRSR" id="PIRSR625705-1"/>
    </source>
</evidence>
<gene>
    <name evidence="9" type="ORF">SAMN05660862_2018</name>
</gene>
<dbReference type="GO" id="GO:0005975">
    <property type="term" value="P:carbohydrate metabolic process"/>
    <property type="evidence" value="ECO:0007669"/>
    <property type="project" value="InterPro"/>
</dbReference>
<organism evidence="9 10">
    <name type="scientific">Sphingobacterium psychroaquaticum</name>
    <dbReference type="NCBI Taxonomy" id="561061"/>
    <lineage>
        <taxon>Bacteria</taxon>
        <taxon>Pseudomonadati</taxon>
        <taxon>Bacteroidota</taxon>
        <taxon>Sphingobacteriia</taxon>
        <taxon>Sphingobacteriales</taxon>
        <taxon>Sphingobacteriaceae</taxon>
        <taxon>Sphingobacterium</taxon>
    </lineage>
</organism>
<keyword evidence="10" id="KW-1185">Reference proteome</keyword>
<feature type="active site" description="Proton donor" evidence="6">
    <location>
        <position position="292"/>
    </location>
</feature>
<evidence type="ECO:0000256" key="4">
    <source>
        <dbReference type="ARBA" id="ARBA00022801"/>
    </source>
</evidence>
<dbReference type="EMBL" id="FXAU01000003">
    <property type="protein sequence ID" value="SMG30174.1"/>
    <property type="molecule type" value="Genomic_DNA"/>
</dbReference>
<dbReference type="RefSeq" id="WP_085472760.1">
    <property type="nucleotide sequence ID" value="NZ_FXAU01000003.1"/>
</dbReference>
<evidence type="ECO:0000259" key="8">
    <source>
        <dbReference type="Pfam" id="PF02838"/>
    </source>
</evidence>
<dbReference type="InterPro" id="IPR015883">
    <property type="entry name" value="Glyco_hydro_20_cat"/>
</dbReference>
<accession>A0A1X7JPJ8</accession>
<reference evidence="9 10" key="1">
    <citation type="submission" date="2017-04" db="EMBL/GenBank/DDBJ databases">
        <authorList>
            <person name="Afonso C.L."/>
            <person name="Miller P.J."/>
            <person name="Scott M.A."/>
            <person name="Spackman E."/>
            <person name="Goraichik I."/>
            <person name="Dimitrov K.M."/>
            <person name="Suarez D.L."/>
            <person name="Swayne D.E."/>
        </authorList>
    </citation>
    <scope>NUCLEOTIDE SEQUENCE [LARGE SCALE GENOMIC DNA]</scope>
    <source>
        <strain evidence="9 10">DSM 22418</strain>
    </source>
</reference>
<dbReference type="Gene3D" id="3.30.379.10">
    <property type="entry name" value="Chitobiase/beta-hexosaminidase domain 2-like"/>
    <property type="match status" value="1"/>
</dbReference>
<keyword evidence="5" id="KW-0326">Glycosidase</keyword>
<dbReference type="Gene3D" id="3.20.20.80">
    <property type="entry name" value="Glycosidases"/>
    <property type="match status" value="1"/>
</dbReference>
<comment type="similarity">
    <text evidence="2">Belongs to the glycosyl hydrolase 20 family.</text>
</comment>
<evidence type="ECO:0000256" key="2">
    <source>
        <dbReference type="ARBA" id="ARBA00006285"/>
    </source>
</evidence>
<dbReference type="SUPFAM" id="SSF55545">
    <property type="entry name" value="beta-N-acetylhexosaminidase-like domain"/>
    <property type="match status" value="1"/>
</dbReference>
<comment type="catalytic activity">
    <reaction evidence="1">
        <text>Hydrolysis of terminal non-reducing N-acetyl-D-hexosamine residues in N-acetyl-beta-D-hexosaminides.</text>
        <dbReference type="EC" id="3.2.1.52"/>
    </reaction>
</comment>
<dbReference type="GO" id="GO:0030203">
    <property type="term" value="P:glycosaminoglycan metabolic process"/>
    <property type="evidence" value="ECO:0007669"/>
    <property type="project" value="TreeGrafter"/>
</dbReference>
<proteinExistence type="inferred from homology"/>
<evidence type="ECO:0000313" key="9">
    <source>
        <dbReference type="EMBL" id="SMG30174.1"/>
    </source>
</evidence>
<dbReference type="PANTHER" id="PTHR22600">
    <property type="entry name" value="BETA-HEXOSAMINIDASE"/>
    <property type="match status" value="1"/>
</dbReference>
<dbReference type="InterPro" id="IPR029018">
    <property type="entry name" value="Hex-like_dom2"/>
</dbReference>
<dbReference type="InterPro" id="IPR025705">
    <property type="entry name" value="Beta_hexosaminidase_sua/sub"/>
</dbReference>
<dbReference type="Proteomes" id="UP000192980">
    <property type="component" value="Unassembled WGS sequence"/>
</dbReference>
<dbReference type="OrthoDB" id="1006965at2"/>
<dbReference type="SUPFAM" id="SSF51445">
    <property type="entry name" value="(Trans)glycosidases"/>
    <property type="match status" value="1"/>
</dbReference>
<dbReference type="GO" id="GO:0004563">
    <property type="term" value="F:beta-N-acetylhexosaminidase activity"/>
    <property type="evidence" value="ECO:0007669"/>
    <property type="project" value="UniProtKB-EC"/>
</dbReference>
<feature type="domain" description="Glycoside hydrolase family 20 catalytic" evidence="7">
    <location>
        <begin position="152"/>
        <end position="252"/>
    </location>
</feature>
<dbReference type="AlphaFoldDB" id="A0A1X7JPJ8"/>
<evidence type="ECO:0000313" key="10">
    <source>
        <dbReference type="Proteomes" id="UP000192980"/>
    </source>
</evidence>
<evidence type="ECO:0000256" key="3">
    <source>
        <dbReference type="ARBA" id="ARBA00012663"/>
    </source>
</evidence>
<dbReference type="GO" id="GO:0016020">
    <property type="term" value="C:membrane"/>
    <property type="evidence" value="ECO:0007669"/>
    <property type="project" value="TreeGrafter"/>
</dbReference>
<evidence type="ECO:0000256" key="5">
    <source>
        <dbReference type="ARBA" id="ARBA00023295"/>
    </source>
</evidence>
<sequence>MKKHGPICFLFTLILVGFLHPVRAQSDLLPMPQKVSWQNGILDLRQGITLEGDTSGIDRELYLLSEVMKANRIPFSYAKNRSAPRSTVLNLTLNARNMREKKESYRLTISTTGITVAASTKSGLYYGLQTLKQLITAQGTVPFCSIEDEPAFPWRAFLVDVGRNYQPLEMLKEQIDIMAQYKLNVFHFHFTEDIAWRLSSKRYPGLTDSTNMTRWAGQSYTEQEFRELIKYCSDRHITFLPEIDMPGHSAAFHRFFGVDMQSDSGMVFLKELLHEFANTYPGLPYLHIGGDEVKITNPNFMGEMTRYVESLGFKTLGWDPGGNLMPQTIRQLWMGGPKAIEPDGALIYIDSKHLYINHMDPLETVTTLFYRQIGEQKKAHKNLWGATLCVWPDRAVSAPEDMFLQNAAYPAMLTFAERIWQGGGLAGWKANIQPVDQEENLSFSSFEKRLLQHKEKFFKNLPFPYVKHSHITWELIGPFPNEGKLTQAFSIEKQAFDSTIVPTYHITGGTVILRHWWADVIQGVLAQPQTNTTWYARTKIWSDSIGYQPFWIGFGNLSRSYASDSPTKDTWDNLHSAIQVNGKWIEPPIWRQPGLKGNLEKPLLDEGYTFRQPQQIYLNKGWNHVLIKLPMGSFAGRSWDNPNKWMFTFVPYR</sequence>
<dbReference type="InterPro" id="IPR015882">
    <property type="entry name" value="HEX_bac_N"/>
</dbReference>
<dbReference type="PRINTS" id="PR00738">
    <property type="entry name" value="GLHYDRLASE20"/>
</dbReference>
<dbReference type="Pfam" id="PF00728">
    <property type="entry name" value="Glyco_hydro_20"/>
    <property type="match status" value="1"/>
</dbReference>
<dbReference type="STRING" id="561061.SAMN05660862_2018"/>
<dbReference type="PANTHER" id="PTHR22600:SF57">
    <property type="entry name" value="BETA-N-ACETYLHEXOSAMINIDASE"/>
    <property type="match status" value="1"/>
</dbReference>
<protein>
    <recommendedName>
        <fullName evidence="3">beta-N-acetylhexosaminidase</fullName>
        <ecNumber evidence="3">3.2.1.52</ecNumber>
    </recommendedName>
</protein>
<dbReference type="EC" id="3.2.1.52" evidence="3"/>
<feature type="domain" description="Beta-hexosaminidase bacterial type N-terminal" evidence="8">
    <location>
        <begin position="26"/>
        <end position="148"/>
    </location>
</feature>
<keyword evidence="4 9" id="KW-0378">Hydrolase</keyword>
<evidence type="ECO:0000259" key="7">
    <source>
        <dbReference type="Pfam" id="PF00728"/>
    </source>
</evidence>
<name>A0A1X7JPJ8_9SPHI</name>